<reference evidence="6 7" key="1">
    <citation type="submission" date="2024-01" db="EMBL/GenBank/DDBJ databases">
        <title>Genome assemblies of Stephania.</title>
        <authorList>
            <person name="Yang L."/>
        </authorList>
    </citation>
    <scope>NUCLEOTIDE SEQUENCE [LARGE SCALE GENOMIC DNA]</scope>
    <source>
        <strain evidence="6">QJT</strain>
        <tissue evidence="6">Leaf</tissue>
    </source>
</reference>
<dbReference type="InterPro" id="IPR002213">
    <property type="entry name" value="UDP_glucos_trans"/>
</dbReference>
<dbReference type="Pfam" id="PF00201">
    <property type="entry name" value="UDPGT"/>
    <property type="match status" value="1"/>
</dbReference>
<evidence type="ECO:0000256" key="3">
    <source>
        <dbReference type="RuleBase" id="RU003718"/>
    </source>
</evidence>
<evidence type="ECO:0000259" key="5">
    <source>
        <dbReference type="Pfam" id="PF26168"/>
    </source>
</evidence>
<dbReference type="PANTHER" id="PTHR11926">
    <property type="entry name" value="GLUCOSYL/GLUCURONOSYL TRANSFERASES"/>
    <property type="match status" value="1"/>
</dbReference>
<evidence type="ECO:0000256" key="1">
    <source>
        <dbReference type="ARBA" id="ARBA00009995"/>
    </source>
</evidence>
<dbReference type="GO" id="GO:0080043">
    <property type="term" value="F:quercetin 3-O-glucosyltransferase activity"/>
    <property type="evidence" value="ECO:0007669"/>
    <property type="project" value="TreeGrafter"/>
</dbReference>
<evidence type="ECO:0000256" key="4">
    <source>
        <dbReference type="RuleBase" id="RU362057"/>
    </source>
</evidence>
<organism evidence="6 7">
    <name type="scientific">Stephania japonica</name>
    <dbReference type="NCBI Taxonomy" id="461633"/>
    <lineage>
        <taxon>Eukaryota</taxon>
        <taxon>Viridiplantae</taxon>
        <taxon>Streptophyta</taxon>
        <taxon>Embryophyta</taxon>
        <taxon>Tracheophyta</taxon>
        <taxon>Spermatophyta</taxon>
        <taxon>Magnoliopsida</taxon>
        <taxon>Ranunculales</taxon>
        <taxon>Menispermaceae</taxon>
        <taxon>Menispermoideae</taxon>
        <taxon>Cissampelideae</taxon>
        <taxon>Stephania</taxon>
    </lineage>
</organism>
<accession>A0AAP0NYK5</accession>
<keyword evidence="3" id="KW-0328">Glycosyltransferase</keyword>
<dbReference type="EMBL" id="JBBNAE010000005">
    <property type="protein sequence ID" value="KAK9123803.1"/>
    <property type="molecule type" value="Genomic_DNA"/>
</dbReference>
<keyword evidence="2 3" id="KW-0808">Transferase</keyword>
<sequence>MEEKRAPHVLIFPFPAQGHIHQMLTLAELLCLSSIQVTFLNTHHNHHRLLQFTNIQSRFARFPGLFRLESISDGAPDDHPRPSGFLPDLTAMMHLDSIISPHLRNLILSTRHDSGGFTCIICDGIMTFAIDVAKELGIQSIAFRTISASCFFAYLSYPHLQDGEDLDEKALTVPGMEKEKFFFRRRDLPGFSRQFRESPLMSDSVLEFCIKETFNSARASALILNTTEDLESPFLSQIRTKFHKVYAIGPLHSLAKNLRSPKIPQSHNSSSSPNNGLWEEDRSCLAWLESQPPKSVVYVSFGSIAVLTKSQLLEFWHGLVNSGYRFLWVRRPGSISGGDEAYSDDDWNIPAERGCVVKWAPQEEVLGHRAVGAFVTHSGWNSTLESMAAAVPMICWPKAADQPVISRVVGELWRVGVDMKDVCDRSTVEETVRYVMGGGGGEMGRSTAEIAEVVRRSVSEGGSSYCDFQALVKELKSGCR</sequence>
<dbReference type="EC" id="2.4.1.-" evidence="4"/>
<dbReference type="SUPFAM" id="SSF53756">
    <property type="entry name" value="UDP-Glycosyltransferase/glycogen phosphorylase"/>
    <property type="match status" value="1"/>
</dbReference>
<dbReference type="Proteomes" id="UP001417504">
    <property type="component" value="Unassembled WGS sequence"/>
</dbReference>
<dbReference type="InterPro" id="IPR058980">
    <property type="entry name" value="Glyco_transf_N"/>
</dbReference>
<dbReference type="CDD" id="cd03784">
    <property type="entry name" value="GT1_Gtf-like"/>
    <property type="match status" value="1"/>
</dbReference>
<gene>
    <name evidence="6" type="ORF">Sjap_013405</name>
</gene>
<protein>
    <recommendedName>
        <fullName evidence="4">Glycosyltransferase</fullName>
        <ecNumber evidence="4">2.4.1.-</ecNumber>
    </recommendedName>
</protein>
<keyword evidence="7" id="KW-1185">Reference proteome</keyword>
<dbReference type="AlphaFoldDB" id="A0AAP0NYK5"/>
<feature type="domain" description="Glycosyltransferase N-terminal" evidence="5">
    <location>
        <begin position="9"/>
        <end position="252"/>
    </location>
</feature>
<dbReference type="Pfam" id="PF26168">
    <property type="entry name" value="Glyco_transf_N"/>
    <property type="match status" value="1"/>
</dbReference>
<dbReference type="InterPro" id="IPR035595">
    <property type="entry name" value="UDP_glycos_trans_CS"/>
</dbReference>
<dbReference type="Gene3D" id="3.40.50.2000">
    <property type="entry name" value="Glycogen Phosphorylase B"/>
    <property type="match status" value="2"/>
</dbReference>
<dbReference type="PANTHER" id="PTHR11926:SF1392">
    <property type="entry name" value="GLYCOSYLTRANSFERASE"/>
    <property type="match status" value="1"/>
</dbReference>
<evidence type="ECO:0000313" key="7">
    <source>
        <dbReference type="Proteomes" id="UP001417504"/>
    </source>
</evidence>
<evidence type="ECO:0000256" key="2">
    <source>
        <dbReference type="ARBA" id="ARBA00022679"/>
    </source>
</evidence>
<dbReference type="GO" id="GO:0080044">
    <property type="term" value="F:quercetin 7-O-glucosyltransferase activity"/>
    <property type="evidence" value="ECO:0007669"/>
    <property type="project" value="TreeGrafter"/>
</dbReference>
<dbReference type="FunFam" id="3.40.50.2000:FF:000060">
    <property type="entry name" value="Glycosyltransferase"/>
    <property type="match status" value="1"/>
</dbReference>
<name>A0AAP0NYK5_9MAGN</name>
<comment type="similarity">
    <text evidence="1 3">Belongs to the UDP-glycosyltransferase family.</text>
</comment>
<comment type="caution">
    <text evidence="6">The sequence shown here is derived from an EMBL/GenBank/DDBJ whole genome shotgun (WGS) entry which is preliminary data.</text>
</comment>
<evidence type="ECO:0000313" key="6">
    <source>
        <dbReference type="EMBL" id="KAK9123803.1"/>
    </source>
</evidence>
<proteinExistence type="inferred from homology"/>
<dbReference type="PROSITE" id="PS00375">
    <property type="entry name" value="UDPGT"/>
    <property type="match status" value="1"/>
</dbReference>